<protein>
    <submittedName>
        <fullName evidence="1">Uncharacterized protein</fullName>
    </submittedName>
</protein>
<evidence type="ECO:0000313" key="1">
    <source>
        <dbReference type="EMBL" id="KAG5597717.1"/>
    </source>
</evidence>
<evidence type="ECO:0000313" key="2">
    <source>
        <dbReference type="Proteomes" id="UP000824120"/>
    </source>
</evidence>
<dbReference type="Proteomes" id="UP000824120">
    <property type="component" value="Chromosome 7"/>
</dbReference>
<gene>
    <name evidence="1" type="ORF">H5410_038949</name>
</gene>
<name>A0A9J5YC65_SOLCO</name>
<comment type="caution">
    <text evidence="1">The sequence shown here is derived from an EMBL/GenBank/DDBJ whole genome shotgun (WGS) entry which is preliminary data.</text>
</comment>
<accession>A0A9J5YC65</accession>
<proteinExistence type="predicted"/>
<keyword evidence="2" id="KW-1185">Reference proteome</keyword>
<sequence>MTYQRKCRLEKSFRIQKYSSLGQEIVSHRHLKGSLLKMKNENENSVGGITVIKLNMMVSFKNIRSK</sequence>
<dbReference type="EMBL" id="JACXVP010000007">
    <property type="protein sequence ID" value="KAG5597717.1"/>
    <property type="molecule type" value="Genomic_DNA"/>
</dbReference>
<reference evidence="1 2" key="1">
    <citation type="submission" date="2020-09" db="EMBL/GenBank/DDBJ databases">
        <title>De no assembly of potato wild relative species, Solanum commersonii.</title>
        <authorList>
            <person name="Cho K."/>
        </authorList>
    </citation>
    <scope>NUCLEOTIDE SEQUENCE [LARGE SCALE GENOMIC DNA]</scope>
    <source>
        <strain evidence="1">LZ3.2</strain>
        <tissue evidence="1">Leaf</tissue>
    </source>
</reference>
<dbReference type="AlphaFoldDB" id="A0A9J5YC65"/>
<organism evidence="1 2">
    <name type="scientific">Solanum commersonii</name>
    <name type="common">Commerson's wild potato</name>
    <name type="synonym">Commerson's nightshade</name>
    <dbReference type="NCBI Taxonomy" id="4109"/>
    <lineage>
        <taxon>Eukaryota</taxon>
        <taxon>Viridiplantae</taxon>
        <taxon>Streptophyta</taxon>
        <taxon>Embryophyta</taxon>
        <taxon>Tracheophyta</taxon>
        <taxon>Spermatophyta</taxon>
        <taxon>Magnoliopsida</taxon>
        <taxon>eudicotyledons</taxon>
        <taxon>Gunneridae</taxon>
        <taxon>Pentapetalae</taxon>
        <taxon>asterids</taxon>
        <taxon>lamiids</taxon>
        <taxon>Solanales</taxon>
        <taxon>Solanaceae</taxon>
        <taxon>Solanoideae</taxon>
        <taxon>Solaneae</taxon>
        <taxon>Solanum</taxon>
    </lineage>
</organism>